<dbReference type="FunFam" id="1.20.1280.290:FF:000005">
    <property type="entry name" value="PQ-loop repeat-containing protein 1"/>
    <property type="match status" value="1"/>
</dbReference>
<evidence type="ECO:0000256" key="1">
    <source>
        <dbReference type="ARBA" id="ARBA00004141"/>
    </source>
</evidence>
<evidence type="ECO:0000256" key="7">
    <source>
        <dbReference type="ARBA" id="ARBA00043159"/>
    </source>
</evidence>
<dbReference type="Gene3D" id="1.20.1280.290">
    <property type="match status" value="2"/>
</dbReference>
<dbReference type="GO" id="GO:0005802">
    <property type="term" value="C:trans-Golgi network"/>
    <property type="evidence" value="ECO:0007669"/>
    <property type="project" value="TreeGrafter"/>
</dbReference>
<sequence length="247" mass="28560">MELSQLKDYFRRFPVSDDMLANIVSWLAATLMVFGGIVPFIPQYLDIKWTNNAEGFSTYVCLTLLIANILRIFFWFGHPFELPLLVQSFVMISTMLSMVRLCVSVHHKSDIIAAKPITFIEFNYHNFWQWTSFRSYVQFLLMFVAVIGSLTYTLLGWPLYVETLGFLALVTEAMLAAPQFYRNLKTKSTQGMSVKMVVMWMAGDIFKTIYFVVRQAPVQFWMCGILQISLDNAILIQVFYYSGEKTS</sequence>
<dbReference type="EMBL" id="JAODUO010000148">
    <property type="protein sequence ID" value="KAK2187960.1"/>
    <property type="molecule type" value="Genomic_DNA"/>
</dbReference>
<feature type="transmembrane region" description="Helical" evidence="8">
    <location>
        <begin position="219"/>
        <end position="241"/>
    </location>
</feature>
<keyword evidence="3" id="KW-0677">Repeat</keyword>
<dbReference type="InterPro" id="IPR006603">
    <property type="entry name" value="PQ-loop_rpt"/>
</dbReference>
<comment type="caution">
    <text evidence="9">The sequence shown here is derived from an EMBL/GenBank/DDBJ whole genome shotgun (WGS) entry which is preliminary data.</text>
</comment>
<dbReference type="PANTHER" id="PTHR14856:SF9">
    <property type="entry name" value="PQ-LOOP REPEAT-CONTAINING PROTEIN 1"/>
    <property type="match status" value="1"/>
</dbReference>
<feature type="transmembrane region" description="Helical" evidence="8">
    <location>
        <begin position="20"/>
        <end position="44"/>
    </location>
</feature>
<keyword evidence="4 8" id="KW-1133">Transmembrane helix</keyword>
<dbReference type="GO" id="GO:0005768">
    <property type="term" value="C:endosome"/>
    <property type="evidence" value="ECO:0007669"/>
    <property type="project" value="TreeGrafter"/>
</dbReference>
<evidence type="ECO:0000313" key="10">
    <source>
        <dbReference type="Proteomes" id="UP001209878"/>
    </source>
</evidence>
<comment type="subcellular location">
    <subcellularLocation>
        <location evidence="1">Membrane</location>
        <topology evidence="1">Multi-pass membrane protein</topology>
    </subcellularLocation>
</comment>
<dbReference type="SMART" id="SM00679">
    <property type="entry name" value="CTNS"/>
    <property type="match status" value="2"/>
</dbReference>
<dbReference type="GO" id="GO:0005829">
    <property type="term" value="C:cytosol"/>
    <property type="evidence" value="ECO:0007669"/>
    <property type="project" value="GOC"/>
</dbReference>
<organism evidence="9 10">
    <name type="scientific">Ridgeia piscesae</name>
    <name type="common">Tubeworm</name>
    <dbReference type="NCBI Taxonomy" id="27915"/>
    <lineage>
        <taxon>Eukaryota</taxon>
        <taxon>Metazoa</taxon>
        <taxon>Spiralia</taxon>
        <taxon>Lophotrochozoa</taxon>
        <taxon>Annelida</taxon>
        <taxon>Polychaeta</taxon>
        <taxon>Sedentaria</taxon>
        <taxon>Canalipalpata</taxon>
        <taxon>Sabellida</taxon>
        <taxon>Siboglinidae</taxon>
        <taxon>Ridgeia</taxon>
    </lineage>
</organism>
<keyword evidence="10" id="KW-1185">Reference proteome</keyword>
<feature type="transmembrane region" description="Helical" evidence="8">
    <location>
        <begin position="193"/>
        <end position="213"/>
    </location>
</feature>
<dbReference type="GO" id="GO:0045332">
    <property type="term" value="P:phospholipid translocation"/>
    <property type="evidence" value="ECO:0007669"/>
    <property type="project" value="TreeGrafter"/>
</dbReference>
<feature type="transmembrane region" description="Helical" evidence="8">
    <location>
        <begin position="136"/>
        <end position="157"/>
    </location>
</feature>
<evidence type="ECO:0000256" key="8">
    <source>
        <dbReference type="SAM" id="Phobius"/>
    </source>
</evidence>
<keyword evidence="2 8" id="KW-0812">Transmembrane</keyword>
<evidence type="ECO:0000256" key="5">
    <source>
        <dbReference type="ARBA" id="ARBA00023136"/>
    </source>
</evidence>
<dbReference type="GO" id="GO:0016020">
    <property type="term" value="C:membrane"/>
    <property type="evidence" value="ECO:0007669"/>
    <property type="project" value="UniProtKB-SubCell"/>
</dbReference>
<dbReference type="GO" id="GO:0042147">
    <property type="term" value="P:retrograde transport, endosome to Golgi"/>
    <property type="evidence" value="ECO:0007669"/>
    <property type="project" value="TreeGrafter"/>
</dbReference>
<dbReference type="Proteomes" id="UP001209878">
    <property type="component" value="Unassembled WGS sequence"/>
</dbReference>
<feature type="transmembrane region" description="Helical" evidence="8">
    <location>
        <begin position="56"/>
        <end position="76"/>
    </location>
</feature>
<name>A0AAD9P4G3_RIDPI</name>
<feature type="transmembrane region" description="Helical" evidence="8">
    <location>
        <begin position="82"/>
        <end position="103"/>
    </location>
</feature>
<keyword evidence="5 8" id="KW-0472">Membrane</keyword>
<evidence type="ECO:0000256" key="3">
    <source>
        <dbReference type="ARBA" id="ARBA00022737"/>
    </source>
</evidence>
<accession>A0AAD9P4G3</accession>
<evidence type="ECO:0000313" key="9">
    <source>
        <dbReference type="EMBL" id="KAK2187960.1"/>
    </source>
</evidence>
<dbReference type="FunFam" id="1.20.1280.290:FF:000008">
    <property type="entry name" value="PQ-loop repeat-containing protein 1"/>
    <property type="match status" value="1"/>
</dbReference>
<dbReference type="PANTHER" id="PTHR14856">
    <property type="entry name" value="PQ-LOOP REPEAT-CONTAINING PROTEIN 1-LIKE PROTEIN"/>
    <property type="match status" value="1"/>
</dbReference>
<dbReference type="AlphaFoldDB" id="A0AAD9P4G3"/>
<evidence type="ECO:0000256" key="6">
    <source>
        <dbReference type="ARBA" id="ARBA00040648"/>
    </source>
</evidence>
<proteinExistence type="predicted"/>
<evidence type="ECO:0000256" key="2">
    <source>
        <dbReference type="ARBA" id="ARBA00022692"/>
    </source>
</evidence>
<gene>
    <name evidence="9" type="ORF">NP493_148g00027</name>
</gene>
<reference evidence="9" key="1">
    <citation type="journal article" date="2023" name="Mol. Biol. Evol.">
        <title>Third-Generation Sequencing Reveals the Adaptive Role of the Epigenome in Three Deep-Sea Polychaetes.</title>
        <authorList>
            <person name="Perez M."/>
            <person name="Aroh O."/>
            <person name="Sun Y."/>
            <person name="Lan Y."/>
            <person name="Juniper S.K."/>
            <person name="Young C.R."/>
            <person name="Angers B."/>
            <person name="Qian P.Y."/>
        </authorList>
    </citation>
    <scope>NUCLEOTIDE SEQUENCE</scope>
    <source>
        <strain evidence="9">R07B-5</strain>
    </source>
</reference>
<evidence type="ECO:0000256" key="4">
    <source>
        <dbReference type="ARBA" id="ARBA00022989"/>
    </source>
</evidence>
<dbReference type="Pfam" id="PF04193">
    <property type="entry name" value="PQ-loop"/>
    <property type="match status" value="2"/>
</dbReference>
<protein>
    <recommendedName>
        <fullName evidence="6">Solute carrier family 66 member 2</fullName>
    </recommendedName>
    <alternativeName>
        <fullName evidence="7">PQ-loop repeat-containing protein 1</fullName>
    </alternativeName>
</protein>
<dbReference type="InterPro" id="IPR052241">
    <property type="entry name" value="SLC66/Scramblase_ANY1"/>
</dbReference>